<accession>A0A1Q9DNI6</accession>
<dbReference type="AlphaFoldDB" id="A0A1Q9DNI6"/>
<dbReference type="Proteomes" id="UP000186817">
    <property type="component" value="Unassembled WGS sequence"/>
</dbReference>
<comment type="caution">
    <text evidence="1">The sequence shown here is derived from an EMBL/GenBank/DDBJ whole genome shotgun (WGS) entry which is preliminary data.</text>
</comment>
<evidence type="ECO:0000313" key="1">
    <source>
        <dbReference type="EMBL" id="OLP96737.1"/>
    </source>
</evidence>
<protein>
    <submittedName>
        <fullName evidence="1">Uncharacterized protein</fullName>
    </submittedName>
</protein>
<proteinExistence type="predicted"/>
<sequence length="391" mass="42978">MALEGGSRQEAFINKEAYEEWQGKVVAAFYEEGSRCTELFPQTGAPSVLRKRKFILYALEDTGRTASLVELKSEDLPEKTSLMMYHVGSQTLDFVSRGLKEGVFSHPACDLGGLSNYKQKLGEAADFTGEPLRIQKDCNLSEQSKAICRQWEALAQVQLPENFEADLQTWLATAVIALGGDIQLRFRALPEEHRVVATVADVRAKTGKYYTRVFNGGDDRYAEESTATDLFCAVASKIITPNLNSKNLMLPSARILRGRGCMAPTMSRVCGDGTGQSVLSGAERSATTPKAGLGRSYRLCKATDGMPPVWWLWAASMCSVEAAAQSHWTPRNASTSAACAWEKLPNMGQPRYRLPYPGVASKLKLHLPAFQKEKTELTHLDRCVAPASIAR</sequence>
<dbReference type="OrthoDB" id="424370at2759"/>
<name>A0A1Q9DNI6_SYMMI</name>
<gene>
    <name evidence="1" type="ORF">AK812_SmicGene21002</name>
</gene>
<organism evidence="1 2">
    <name type="scientific">Symbiodinium microadriaticum</name>
    <name type="common">Dinoflagellate</name>
    <name type="synonym">Zooxanthella microadriatica</name>
    <dbReference type="NCBI Taxonomy" id="2951"/>
    <lineage>
        <taxon>Eukaryota</taxon>
        <taxon>Sar</taxon>
        <taxon>Alveolata</taxon>
        <taxon>Dinophyceae</taxon>
        <taxon>Suessiales</taxon>
        <taxon>Symbiodiniaceae</taxon>
        <taxon>Symbiodinium</taxon>
    </lineage>
</organism>
<dbReference type="EMBL" id="LSRX01000457">
    <property type="protein sequence ID" value="OLP96737.1"/>
    <property type="molecule type" value="Genomic_DNA"/>
</dbReference>
<reference evidence="1 2" key="1">
    <citation type="submission" date="2016-02" db="EMBL/GenBank/DDBJ databases">
        <title>Genome analysis of coral dinoflagellate symbionts highlights evolutionary adaptations to a symbiotic lifestyle.</title>
        <authorList>
            <person name="Aranda M."/>
            <person name="Li Y."/>
            <person name="Liew Y.J."/>
            <person name="Baumgarten S."/>
            <person name="Simakov O."/>
            <person name="Wilson M."/>
            <person name="Piel J."/>
            <person name="Ashoor H."/>
            <person name="Bougouffa S."/>
            <person name="Bajic V.B."/>
            <person name="Ryu T."/>
            <person name="Ravasi T."/>
            <person name="Bayer T."/>
            <person name="Micklem G."/>
            <person name="Kim H."/>
            <person name="Bhak J."/>
            <person name="Lajeunesse T.C."/>
            <person name="Voolstra C.R."/>
        </authorList>
    </citation>
    <scope>NUCLEOTIDE SEQUENCE [LARGE SCALE GENOMIC DNA]</scope>
    <source>
        <strain evidence="1 2">CCMP2467</strain>
    </source>
</reference>
<keyword evidence="2" id="KW-1185">Reference proteome</keyword>
<evidence type="ECO:0000313" key="2">
    <source>
        <dbReference type="Proteomes" id="UP000186817"/>
    </source>
</evidence>